<accession>A0AAU7XEV2</accession>
<dbReference type="KEGG" id="mflg:ABS361_10195"/>
<protein>
    <submittedName>
        <fullName evidence="2">Virulence factor</fullName>
    </submittedName>
</protein>
<reference evidence="2" key="1">
    <citation type="submission" date="2024-06" db="EMBL/GenBank/DDBJ databases">
        <title>Methylostella associata gen. nov., sp. nov., a novel Ancalomicrobiaceae-affiliated facultatively methylotrophic bacteria that feed on methanotrophs of the genus Methylococcus.</title>
        <authorList>
            <person name="Saltykova V."/>
            <person name="Danilova O.V."/>
            <person name="Oshkin I.Y."/>
            <person name="Belova S.E."/>
            <person name="Pimenov N.V."/>
            <person name="Dedysh S.N."/>
        </authorList>
    </citation>
    <scope>NUCLEOTIDE SEQUENCE</scope>
    <source>
        <strain evidence="2">S20</strain>
    </source>
</reference>
<sequence>MPDVTLIYWRDIPAQVMVGSGRRAVKRELPERFAVAIDMAAMRGGARETDAYLEGWRKQPVGAREGEPEAIVAAVAAELDAAYDAERVKRLVEAGGHDESATG</sequence>
<dbReference type="Pfam" id="PF13769">
    <property type="entry name" value="Virulence_fact"/>
    <property type="match status" value="1"/>
</dbReference>
<gene>
    <name evidence="2" type="ORF">ABS361_10195</name>
</gene>
<proteinExistence type="predicted"/>
<dbReference type="EMBL" id="CP158568">
    <property type="protein sequence ID" value="XBY46539.1"/>
    <property type="molecule type" value="Genomic_DNA"/>
</dbReference>
<name>A0AAU7XEV2_9HYPH</name>
<feature type="domain" description="Virulence factor" evidence="1">
    <location>
        <begin position="8"/>
        <end position="92"/>
    </location>
</feature>
<dbReference type="AlphaFoldDB" id="A0AAU7XEV2"/>
<evidence type="ECO:0000259" key="1">
    <source>
        <dbReference type="Pfam" id="PF13769"/>
    </source>
</evidence>
<dbReference type="RefSeq" id="WP_407051633.1">
    <property type="nucleotide sequence ID" value="NZ_CP158568.1"/>
</dbReference>
<dbReference type="InterPro" id="IPR025989">
    <property type="entry name" value="Virulence_F_dom"/>
</dbReference>
<organism evidence="2">
    <name type="scientific">Methyloraptor flagellatus</name>
    <dbReference type="NCBI Taxonomy" id="3162530"/>
    <lineage>
        <taxon>Bacteria</taxon>
        <taxon>Pseudomonadati</taxon>
        <taxon>Pseudomonadota</taxon>
        <taxon>Alphaproteobacteria</taxon>
        <taxon>Hyphomicrobiales</taxon>
        <taxon>Ancalomicrobiaceae</taxon>
        <taxon>Methyloraptor</taxon>
    </lineage>
</organism>
<evidence type="ECO:0000313" key="2">
    <source>
        <dbReference type="EMBL" id="XBY46539.1"/>
    </source>
</evidence>